<dbReference type="AlphaFoldDB" id="N8Y4M0"/>
<keyword evidence="2" id="KW-1185">Reference proteome</keyword>
<gene>
    <name evidence="1" type="ORF">F965_00503</name>
</gene>
<dbReference type="HOGENOM" id="CLU_110115_0_0_6"/>
<protein>
    <submittedName>
        <fullName evidence="1">Uncharacterized protein</fullName>
    </submittedName>
</protein>
<dbReference type="Proteomes" id="UP000018438">
    <property type="component" value="Unassembled WGS sequence"/>
</dbReference>
<evidence type="ECO:0000313" key="2">
    <source>
        <dbReference type="Proteomes" id="UP000018438"/>
    </source>
</evidence>
<organism evidence="1 2">
    <name type="scientific">Acinetobacter schindleri NIPH 900</name>
    <dbReference type="NCBI Taxonomy" id="1217675"/>
    <lineage>
        <taxon>Bacteria</taxon>
        <taxon>Pseudomonadati</taxon>
        <taxon>Pseudomonadota</taxon>
        <taxon>Gammaproteobacteria</taxon>
        <taxon>Moraxellales</taxon>
        <taxon>Moraxellaceae</taxon>
        <taxon>Acinetobacter</taxon>
    </lineage>
</organism>
<dbReference type="EMBL" id="APPI01000010">
    <property type="protein sequence ID" value="ENV14260.1"/>
    <property type="molecule type" value="Genomic_DNA"/>
</dbReference>
<dbReference type="PATRIC" id="fig|1217675.3.peg.484"/>
<dbReference type="RefSeq" id="WP_004812501.1">
    <property type="nucleotide sequence ID" value="NZ_KB849450.1"/>
</dbReference>
<comment type="caution">
    <text evidence="1">The sequence shown here is derived from an EMBL/GenBank/DDBJ whole genome shotgun (WGS) entry which is preliminary data.</text>
</comment>
<sequence length="215" mass="22977">MTQQNPILLNQLRADYEAIKQIGSPILGCQGMLVPRGMEEYRFLIKTCPRPIVSNGDPAEVQYAGGFTGIVAGVPQTKFSGGFSIIETEAGHAQLLAEYIVNSGGMIDCDYYDGRIGNFTRAYELLNCAMRFEPTDFDTENRSQGMIVSGTMDYNFFGSFATIGSNGTVAPGQKSVAGIQDLVSRVQNVTSAVSGIANTIGSISRTASAVKSLFG</sequence>
<reference evidence="1 2" key="1">
    <citation type="submission" date="2013-02" db="EMBL/GenBank/DDBJ databases">
        <title>The Genome Sequence of Acinetobacter schindleri NIPH 900.</title>
        <authorList>
            <consortium name="The Broad Institute Genome Sequencing Platform"/>
            <consortium name="The Broad Institute Genome Sequencing Center for Infectious Disease"/>
            <person name="Cerqueira G."/>
            <person name="Feldgarden M."/>
            <person name="Courvalin P."/>
            <person name="Perichon B."/>
            <person name="Grillot-Courvalin C."/>
            <person name="Clermont D."/>
            <person name="Rocha E."/>
            <person name="Yoon E.-J."/>
            <person name="Nemec A."/>
            <person name="Walker B."/>
            <person name="Young S.K."/>
            <person name="Zeng Q."/>
            <person name="Gargeya S."/>
            <person name="Fitzgerald M."/>
            <person name="Haas B."/>
            <person name="Abouelleil A."/>
            <person name="Alvarado L."/>
            <person name="Arachchi H.M."/>
            <person name="Berlin A.M."/>
            <person name="Chapman S.B."/>
            <person name="Dewar J."/>
            <person name="Goldberg J."/>
            <person name="Griggs A."/>
            <person name="Gujja S."/>
            <person name="Hansen M."/>
            <person name="Howarth C."/>
            <person name="Imamovic A."/>
            <person name="Larimer J."/>
            <person name="McCowan C."/>
            <person name="Murphy C."/>
            <person name="Neiman D."/>
            <person name="Pearson M."/>
            <person name="Priest M."/>
            <person name="Roberts A."/>
            <person name="Saif S."/>
            <person name="Shea T."/>
            <person name="Sisk P."/>
            <person name="Sykes S."/>
            <person name="Wortman J."/>
            <person name="Nusbaum C."/>
            <person name="Birren B."/>
        </authorList>
    </citation>
    <scope>NUCLEOTIDE SEQUENCE [LARGE SCALE GENOMIC DNA]</scope>
    <source>
        <strain evidence="1 2">NIPH 900</strain>
    </source>
</reference>
<name>N8Y4M0_9GAMM</name>
<accession>N8Y4M0</accession>
<proteinExistence type="predicted"/>
<evidence type="ECO:0000313" key="1">
    <source>
        <dbReference type="EMBL" id="ENV14260.1"/>
    </source>
</evidence>